<dbReference type="Pfam" id="PF03382">
    <property type="entry name" value="DUF285"/>
    <property type="match status" value="2"/>
</dbReference>
<dbReference type="InterPro" id="IPR011889">
    <property type="entry name" value="Liste_lipo_26"/>
</dbReference>
<evidence type="ECO:0000256" key="9">
    <source>
        <dbReference type="SAM" id="SignalP"/>
    </source>
</evidence>
<dbReference type="PATRIC" id="fig|1188234.3.peg.389"/>
<proteinExistence type="predicted"/>
<evidence type="ECO:0000256" key="4">
    <source>
        <dbReference type="ARBA" id="ARBA00022737"/>
    </source>
</evidence>
<keyword evidence="3 9" id="KW-0732">Signal</keyword>
<comment type="caution">
    <text evidence="10">The sequence shown here is derived from an EMBL/GenBank/DDBJ whole genome shotgun (WGS) entry which is preliminary data.</text>
</comment>
<accession>N9UAX2</accession>
<dbReference type="eggNOG" id="COG3291">
    <property type="taxonomic scope" value="Bacteria"/>
</dbReference>
<evidence type="ECO:0000256" key="6">
    <source>
        <dbReference type="ARBA" id="ARBA00023139"/>
    </source>
</evidence>
<evidence type="ECO:0000256" key="2">
    <source>
        <dbReference type="ARBA" id="ARBA00022475"/>
    </source>
</evidence>
<sequence>MKKTNKILLAIGSISSISALPLIAASCKNKEQEQKEKEKREKEQKEKEKKEQIKRVTSQVKELWNKDFKGKLNSAKNYSLITEMLQEKFEKGEDKKLISLANSSEARKRPIKNQSNQKIKIKVDSNEIEFDLGDVAEGKQATKYVDEKGQIQETFEKDLEEKNNIKEIIQIGYYEHTDNHDSNKLHIRAVPLPKIVEKVPTELPKEITSTRSMFYNAEKFNQDISGWDTSNIETMDQMFQGAKEFNQDISKWNVSNVRIMEFVFSETDKFDQDLSKWDVSNVTSMQGLFEKTKSFNNKNKPLSWGKKTKKVTNMRNLFAKAEKFNQDISDWDVSNVRIMEQMFLDAPVFDKPLNSWVVDKVTNMRNMFYSASEFNQNISSWNTSNVIDMGNMFYKAKKFNQDISKWDTKNVNKPWDAFAHNDNNNWKKEYKPAKWIEYENKNYKFK</sequence>
<evidence type="ECO:0000313" key="11">
    <source>
        <dbReference type="Proteomes" id="UP000013137"/>
    </source>
</evidence>
<dbReference type="NCBIfam" id="NF033817">
    <property type="entry name" value="Mplas_variab_LP"/>
    <property type="match status" value="1"/>
</dbReference>
<comment type="subcellular location">
    <subcellularLocation>
        <location evidence="1">Cell membrane</location>
        <topology evidence="1">Lipid-anchor</topology>
    </subcellularLocation>
</comment>
<name>N9UAX2_9BACT</name>
<dbReference type="InterPro" id="IPR005046">
    <property type="entry name" value="DUF285"/>
</dbReference>
<protein>
    <recommendedName>
        <fullName evidence="12">Lipoprotein</fullName>
    </recommendedName>
</protein>
<dbReference type="AlphaFoldDB" id="N9UAX2"/>
<dbReference type="RefSeq" id="WP_002881570.1">
    <property type="nucleotide sequence ID" value="NZ_AMWK01000008.1"/>
</dbReference>
<keyword evidence="5" id="KW-0472">Membrane</keyword>
<evidence type="ECO:0000256" key="1">
    <source>
        <dbReference type="ARBA" id="ARBA00004193"/>
    </source>
</evidence>
<evidence type="ECO:0000256" key="8">
    <source>
        <dbReference type="SAM" id="MobiDB-lite"/>
    </source>
</evidence>
<keyword evidence="11" id="KW-1185">Reference proteome</keyword>
<dbReference type="GO" id="GO:0005886">
    <property type="term" value="C:plasma membrane"/>
    <property type="evidence" value="ECO:0007669"/>
    <property type="project" value="UniProtKB-SubCell"/>
</dbReference>
<keyword evidence="6" id="KW-0564">Palmitate</keyword>
<reference evidence="10 11" key="1">
    <citation type="journal article" date="2013" name="Genome Announc.">
        <title>Draft Genome Sequences of Mycoplasma alkalescens, Mycoplasma arginini, and Mycoplasma bovigenitalium, Three Species with Equivocal Pathogenic Status for Cattle.</title>
        <authorList>
            <person name="Manso-Silvan L."/>
            <person name="Tardy F."/>
            <person name="Baranowski E."/>
            <person name="Barre A."/>
            <person name="Blanchard A."/>
            <person name="Breton M."/>
            <person name="Couture C."/>
            <person name="Citti C."/>
            <person name="Dordet-Frisoni E."/>
            <person name="Dupuy V."/>
            <person name="Gaurivaud P."/>
            <person name="Jacob D."/>
            <person name="Lemaitre C."/>
            <person name="Nikolski M."/>
            <person name="Nouvel L.X."/>
            <person name="Poumarat F."/>
            <person name="Thebault P."/>
            <person name="Theil S."/>
            <person name="Thiaucourt F."/>
            <person name="Sirand-Pugnet P."/>
        </authorList>
    </citation>
    <scope>NUCLEOTIDE SEQUENCE [LARGE SCALE GENOMIC DNA]</scope>
    <source>
        <strain evidence="10 11">14918</strain>
    </source>
</reference>
<dbReference type="InterPro" id="IPR049890">
    <property type="entry name" value="VlpA-F-like_signal"/>
</dbReference>
<organism evidence="10 11">
    <name type="scientific">Metamycoplasma alkalescens 14918</name>
    <dbReference type="NCBI Taxonomy" id="1188234"/>
    <lineage>
        <taxon>Bacteria</taxon>
        <taxon>Bacillati</taxon>
        <taxon>Mycoplasmatota</taxon>
        <taxon>Mycoplasmoidales</taxon>
        <taxon>Metamycoplasmataceae</taxon>
        <taxon>Metamycoplasma</taxon>
    </lineage>
</organism>
<gene>
    <name evidence="10" type="ORF">MALK_4130</name>
</gene>
<evidence type="ECO:0000256" key="5">
    <source>
        <dbReference type="ARBA" id="ARBA00023136"/>
    </source>
</evidence>
<dbReference type="EMBL" id="AMWK01000008">
    <property type="protein sequence ID" value="ENY53811.1"/>
    <property type="molecule type" value="Genomic_DNA"/>
</dbReference>
<dbReference type="OrthoDB" id="396942at2"/>
<evidence type="ECO:0000256" key="3">
    <source>
        <dbReference type="ARBA" id="ARBA00022729"/>
    </source>
</evidence>
<evidence type="ECO:0008006" key="12">
    <source>
        <dbReference type="Google" id="ProtNLM"/>
    </source>
</evidence>
<feature type="region of interest" description="Disordered" evidence="8">
    <location>
        <begin position="28"/>
        <end position="52"/>
    </location>
</feature>
<keyword evidence="4" id="KW-0677">Repeat</keyword>
<evidence type="ECO:0000313" key="10">
    <source>
        <dbReference type="EMBL" id="ENY53811.1"/>
    </source>
</evidence>
<keyword evidence="7" id="KW-0449">Lipoprotein</keyword>
<evidence type="ECO:0000256" key="7">
    <source>
        <dbReference type="ARBA" id="ARBA00023288"/>
    </source>
</evidence>
<dbReference type="PROSITE" id="PS51257">
    <property type="entry name" value="PROKAR_LIPOPROTEIN"/>
    <property type="match status" value="1"/>
</dbReference>
<dbReference type="NCBIfam" id="TIGR02167">
    <property type="entry name" value="Liste_lipo_26"/>
    <property type="match status" value="5"/>
</dbReference>
<feature type="chain" id="PRO_5004153497" description="Lipoprotein" evidence="9">
    <location>
        <begin position="25"/>
        <end position="446"/>
    </location>
</feature>
<keyword evidence="2" id="KW-1003">Cell membrane</keyword>
<feature type="signal peptide" evidence="9">
    <location>
        <begin position="1"/>
        <end position="24"/>
    </location>
</feature>
<dbReference type="Proteomes" id="UP000013137">
    <property type="component" value="Unassembled WGS sequence"/>
</dbReference>